<dbReference type="OrthoDB" id="7451790at2759"/>
<dbReference type="PROSITE" id="PS51450">
    <property type="entry name" value="LRR"/>
    <property type="match status" value="5"/>
</dbReference>
<keyword evidence="2" id="KW-0677">Repeat</keyword>
<dbReference type="SMART" id="SM00369">
    <property type="entry name" value="LRR_TYP"/>
    <property type="match status" value="6"/>
</dbReference>
<dbReference type="InterPro" id="IPR003591">
    <property type="entry name" value="Leu-rich_rpt_typical-subtyp"/>
</dbReference>
<dbReference type="GO" id="GO:0061499">
    <property type="term" value="C:outer plaque of mitotic spindle pole body"/>
    <property type="evidence" value="ECO:0007669"/>
    <property type="project" value="TreeGrafter"/>
</dbReference>
<dbReference type="SUPFAM" id="SSF52058">
    <property type="entry name" value="L domain-like"/>
    <property type="match status" value="1"/>
</dbReference>
<feature type="region of interest" description="Disordered" evidence="3">
    <location>
        <begin position="258"/>
        <end position="301"/>
    </location>
</feature>
<feature type="region of interest" description="Disordered" evidence="3">
    <location>
        <begin position="208"/>
        <end position="237"/>
    </location>
</feature>
<dbReference type="GO" id="GO:1902412">
    <property type="term" value="P:regulation of mitotic cytokinesis"/>
    <property type="evidence" value="ECO:0007669"/>
    <property type="project" value="TreeGrafter"/>
</dbReference>
<feature type="region of interest" description="Disordered" evidence="3">
    <location>
        <begin position="917"/>
        <end position="936"/>
    </location>
</feature>
<feature type="compositionally biased region" description="Pro residues" evidence="3">
    <location>
        <begin position="156"/>
        <end position="172"/>
    </location>
</feature>
<feature type="region of interest" description="Disordered" evidence="3">
    <location>
        <begin position="315"/>
        <end position="343"/>
    </location>
</feature>
<accession>A0A4Q1BQR9</accession>
<reference evidence="4 5" key="1">
    <citation type="submission" date="2016-06" db="EMBL/GenBank/DDBJ databases">
        <title>Evolution of pathogenesis and genome organization in the Tremellales.</title>
        <authorList>
            <person name="Cuomo C."/>
            <person name="Litvintseva A."/>
            <person name="Heitman J."/>
            <person name="Chen Y."/>
            <person name="Sun S."/>
            <person name="Springer D."/>
            <person name="Dromer F."/>
            <person name="Young S."/>
            <person name="Zeng Q."/>
            <person name="Chapman S."/>
            <person name="Gujja S."/>
            <person name="Saif S."/>
            <person name="Birren B."/>
        </authorList>
    </citation>
    <scope>NUCLEOTIDE SEQUENCE [LARGE SCALE GENOMIC DNA]</scope>
    <source>
        <strain evidence="4 5">ATCC 28783</strain>
    </source>
</reference>
<feature type="compositionally biased region" description="Low complexity" evidence="3">
    <location>
        <begin position="276"/>
        <end position="297"/>
    </location>
</feature>
<dbReference type="EMBL" id="SDIL01000020">
    <property type="protein sequence ID" value="RXK40289.1"/>
    <property type="molecule type" value="Genomic_DNA"/>
</dbReference>
<feature type="region of interest" description="Disordered" evidence="3">
    <location>
        <begin position="565"/>
        <end position="651"/>
    </location>
</feature>
<dbReference type="InterPro" id="IPR052574">
    <property type="entry name" value="CDIRP"/>
</dbReference>
<feature type="compositionally biased region" description="Polar residues" evidence="3">
    <location>
        <begin position="208"/>
        <end position="219"/>
    </location>
</feature>
<keyword evidence="5" id="KW-1185">Reference proteome</keyword>
<dbReference type="InterPro" id="IPR001611">
    <property type="entry name" value="Leu-rich_rpt"/>
</dbReference>
<evidence type="ECO:0000256" key="1">
    <source>
        <dbReference type="ARBA" id="ARBA00022614"/>
    </source>
</evidence>
<evidence type="ECO:0000256" key="2">
    <source>
        <dbReference type="ARBA" id="ARBA00022737"/>
    </source>
</evidence>
<feature type="compositionally biased region" description="Basic and acidic residues" evidence="3">
    <location>
        <begin position="600"/>
        <end position="610"/>
    </location>
</feature>
<sequence length="1470" mass="161204">MAAVASAPGWQTDELGEEWVETSHNSPSTVPIELPPPRQYDPTSLKAKRGSLRVLGHAPSRGQPSRPSDSEKGKLGRTTSNISVVSANGLLSPPESRTSSGSGGEEEKGKVEAVGTFMVRDDVEDDRGHHLARKPQAAKGGRDIFGPSPLERMFEPPSPPQPAVTPAPPPPATNNEPRRASHQYAPVNPSRLSKSITPSNVSLSIADSTQVSPELTQSGFPEPAYGHATSTPIPNHEQSIGRLGEITLKSGEVETDLSPFARSESKGYPFTFNAPVRATSGVTTGTGTASGSATVRGHSIRSQGPFVPFPETLDGEPSHSTIHEKQPGRGFPSHLTRSGVPQHPRLQLFKSQYDTYTREHLSAIVDSIAIEPSPSPPSLPNVRELREWSPAATNSASPSTGSASGSGSASSFSELRSSKRLRLSPRSPRGRGVHLKDWGAQGKAMMDRIKGLAAEVSTASTSASRSRTENDMSSQSHGELMSRIPRAWSDETVPEQIDIPPSPPLVSKQETKTNHRSNPSTASSGYLRAAEEIMTRIKNRVVSDSTGVDSSPANARRILSDTTEQAINSSEAERQFLAADPGKGKGKLGPSPRRMLRRLSASEEIKRSAEEDSEDDVQPIRPESPRSRLQDERRPTSATSDPPHNAGMVRDDLNRFMSSSTVATGTTISTSFVKHRGPRIQSGMRMIRPDEVEGVLADRVGKMIYDKVSMRWVREHNLPQVDEAGESRAGGSEESVDVFAQIDSWRDQTPPQPQLLSQPVSPTTVSEVDHTQMDPSPEKTVTRPILPHADSAPAALETPAHGSIPKPIRSALRNPNSLTPGPKKKAGWHEDLTPAHKLDLVSTLKRSVSFSDGKTTGKWIEYDHLEGRALFSDTEIEGKSLLPSTRTKRIQGMLQDMQELSEFFMSFSPLRLTDKEDIEEDTSPSKPAKDPLPIVDPSTSLSTLPGRSFRQRAGANATFLTECSFGVTRDRLVQLITDVEPFEPYWEDLLSIDLSDKGVDSVARLKEFLPNLRHVRLDRNALTYLSGVPGSVKELSVAGNRLTGLTSVDHLRGLRVLDLSKNKLEMVNQLACLHELKELRLDDNVITDITSIMNLEHLTSLSVSGNKISSLDFSKAEWFVRPSFHPTTLMYRGNLEHFDLSNNCINTIKHLDKLEKLLHLNLDGNQLKSLTTIETLPQLNILKISDNQLSSLNISSFPSLHTLHVDNNRLSSLHRSTSMTSTIESLSIRNQRSSKPLRLSLQDLQSVKRLYISGNPLESDFFPLTPLDNLVYVEMAACKLSTWPKKFARRLPNVEILNLNYNYFEDLSGLEGMRKLRKVVVVGCRLGGSVKGFARGLGGLKKLEEVDLRMNPSTLSFYLPLLLTPSNPPTTEMISIQNRPNATAILTGQPANKSFAISTSGKDQVQKSEDWAVMDREFRRNLPDGWYGRRLLYRGLVMAACPSLRMLDGVKVEEGEKRKAKELIARAAAV</sequence>
<feature type="compositionally biased region" description="Low complexity" evidence="3">
    <location>
        <begin position="389"/>
        <end position="415"/>
    </location>
</feature>
<dbReference type="InterPro" id="IPR032675">
    <property type="entry name" value="LRR_dom_sf"/>
</dbReference>
<dbReference type="PANTHER" id="PTHR47566">
    <property type="match status" value="1"/>
</dbReference>
<feature type="region of interest" description="Disordered" evidence="3">
    <location>
        <begin position="746"/>
        <end position="829"/>
    </location>
</feature>
<feature type="region of interest" description="Disordered" evidence="3">
    <location>
        <begin position="1"/>
        <end position="195"/>
    </location>
</feature>
<feature type="region of interest" description="Disordered" evidence="3">
    <location>
        <begin position="494"/>
        <end position="527"/>
    </location>
</feature>
<keyword evidence="1" id="KW-0433">Leucine-rich repeat</keyword>
<feature type="region of interest" description="Disordered" evidence="3">
    <location>
        <begin position="388"/>
        <end position="439"/>
    </location>
</feature>
<name>A0A4Q1BQR9_TREME</name>
<feature type="compositionally biased region" description="Basic and acidic residues" evidence="3">
    <location>
        <begin position="767"/>
        <end position="781"/>
    </location>
</feature>
<evidence type="ECO:0000256" key="3">
    <source>
        <dbReference type="SAM" id="MobiDB-lite"/>
    </source>
</evidence>
<dbReference type="InParanoid" id="A0A4Q1BQR9"/>
<feature type="compositionally biased region" description="Polar residues" evidence="3">
    <location>
        <begin position="77"/>
        <end position="86"/>
    </location>
</feature>
<evidence type="ECO:0000313" key="5">
    <source>
        <dbReference type="Proteomes" id="UP000289152"/>
    </source>
</evidence>
<organism evidence="4 5">
    <name type="scientific">Tremella mesenterica</name>
    <name type="common">Jelly fungus</name>
    <dbReference type="NCBI Taxonomy" id="5217"/>
    <lineage>
        <taxon>Eukaryota</taxon>
        <taxon>Fungi</taxon>
        <taxon>Dikarya</taxon>
        <taxon>Basidiomycota</taxon>
        <taxon>Agaricomycotina</taxon>
        <taxon>Tremellomycetes</taxon>
        <taxon>Tremellales</taxon>
        <taxon>Tremellaceae</taxon>
        <taxon>Tremella</taxon>
    </lineage>
</organism>
<evidence type="ECO:0000313" key="4">
    <source>
        <dbReference type="EMBL" id="RXK40289.1"/>
    </source>
</evidence>
<dbReference type="PANTHER" id="PTHR47566:SF1">
    <property type="entry name" value="PROTEIN NUD1"/>
    <property type="match status" value="1"/>
</dbReference>
<dbReference type="SMART" id="SM00364">
    <property type="entry name" value="LRR_BAC"/>
    <property type="match status" value="6"/>
</dbReference>
<gene>
    <name evidence="4" type="ORF">M231_02403</name>
</gene>
<protein>
    <submittedName>
        <fullName evidence="4">Uncharacterized protein</fullName>
    </submittedName>
</protein>
<dbReference type="GO" id="GO:0035591">
    <property type="term" value="F:signaling adaptor activity"/>
    <property type="evidence" value="ECO:0007669"/>
    <property type="project" value="TreeGrafter"/>
</dbReference>
<feature type="compositionally biased region" description="Basic residues" evidence="3">
    <location>
        <begin position="418"/>
        <end position="433"/>
    </location>
</feature>
<feature type="compositionally biased region" description="Polar residues" evidence="3">
    <location>
        <begin position="228"/>
        <end position="237"/>
    </location>
</feature>
<feature type="region of interest" description="Disordered" evidence="3">
    <location>
        <begin position="455"/>
        <end position="479"/>
    </location>
</feature>
<dbReference type="Proteomes" id="UP000289152">
    <property type="component" value="Unassembled WGS sequence"/>
</dbReference>
<feature type="compositionally biased region" description="Basic and acidic residues" evidence="3">
    <location>
        <begin position="623"/>
        <end position="635"/>
    </location>
</feature>
<dbReference type="Gene3D" id="3.80.10.10">
    <property type="entry name" value="Ribonuclease Inhibitor"/>
    <property type="match status" value="3"/>
</dbReference>
<dbReference type="VEuPathDB" id="FungiDB:TREMEDRAFT_25688"/>
<comment type="caution">
    <text evidence="4">The sequence shown here is derived from an EMBL/GenBank/DDBJ whole genome shotgun (WGS) entry which is preliminary data.</text>
</comment>
<proteinExistence type="predicted"/>
<dbReference type="GO" id="GO:0031028">
    <property type="term" value="P:septation initiation signaling"/>
    <property type="evidence" value="ECO:0007669"/>
    <property type="project" value="TreeGrafter"/>
</dbReference>
<feature type="compositionally biased region" description="Low complexity" evidence="3">
    <location>
        <begin position="754"/>
        <end position="763"/>
    </location>
</feature>
<dbReference type="STRING" id="5217.A0A4Q1BQR9"/>